<gene>
    <name evidence="1" type="ORF">BCY88_12920</name>
</gene>
<organism evidence="1 2">
    <name type="scientific">Paraburkholderia fungorum</name>
    <dbReference type="NCBI Taxonomy" id="134537"/>
    <lineage>
        <taxon>Bacteria</taxon>
        <taxon>Pseudomonadati</taxon>
        <taxon>Pseudomonadota</taxon>
        <taxon>Betaproteobacteria</taxon>
        <taxon>Burkholderiales</taxon>
        <taxon>Burkholderiaceae</taxon>
        <taxon>Paraburkholderia</taxon>
    </lineage>
</organism>
<dbReference type="AlphaFoldDB" id="A0A420FCD8"/>
<name>A0A420FCD8_9BURK</name>
<evidence type="ECO:0000313" key="1">
    <source>
        <dbReference type="EMBL" id="RKF30559.1"/>
    </source>
</evidence>
<proteinExistence type="predicted"/>
<reference evidence="1 2" key="1">
    <citation type="submission" date="2016-07" db="EMBL/GenBank/DDBJ databases">
        <title>Genome analysis of Burkholderia fungorum ES3-20.</title>
        <authorList>
            <person name="Xu D."/>
            <person name="Yao R."/>
            <person name="Zheng S."/>
        </authorList>
    </citation>
    <scope>NUCLEOTIDE SEQUENCE [LARGE SCALE GENOMIC DNA]</scope>
    <source>
        <strain evidence="1 2">ES3-20</strain>
    </source>
</reference>
<dbReference type="Proteomes" id="UP000283709">
    <property type="component" value="Unassembled WGS sequence"/>
</dbReference>
<comment type="caution">
    <text evidence="1">The sequence shown here is derived from an EMBL/GenBank/DDBJ whole genome shotgun (WGS) entry which is preliminary data.</text>
</comment>
<accession>A0A420FCD8</accession>
<protein>
    <submittedName>
        <fullName evidence="1">Uncharacterized protein</fullName>
    </submittedName>
</protein>
<sequence>MEICCARPSVDENAERLFRVAHSQSYQVEFGKPAMLSVRPCAATSGQSPIEAKWLTIAVVLYQT</sequence>
<dbReference type="EMBL" id="MCAS01000068">
    <property type="protein sequence ID" value="RKF30559.1"/>
    <property type="molecule type" value="Genomic_DNA"/>
</dbReference>
<evidence type="ECO:0000313" key="2">
    <source>
        <dbReference type="Proteomes" id="UP000283709"/>
    </source>
</evidence>